<accession>A0AAP9ZEI7</accession>
<evidence type="ECO:0000256" key="2">
    <source>
        <dbReference type="ARBA" id="ARBA00023125"/>
    </source>
</evidence>
<protein>
    <submittedName>
        <fullName evidence="5 6">Transcriptional regulator</fullName>
    </submittedName>
</protein>
<dbReference type="SMART" id="SM00342">
    <property type="entry name" value="HTH_ARAC"/>
    <property type="match status" value="1"/>
</dbReference>
<feature type="domain" description="HTH araC/xylS-type" evidence="4">
    <location>
        <begin position="233"/>
        <end position="333"/>
    </location>
</feature>
<dbReference type="EMBL" id="QDKN01000004">
    <property type="protein sequence ID" value="NPT31201.1"/>
    <property type="molecule type" value="Genomic_DNA"/>
</dbReference>
<evidence type="ECO:0000313" key="8">
    <source>
        <dbReference type="Proteomes" id="UP001318401"/>
    </source>
</evidence>
<evidence type="ECO:0000313" key="6">
    <source>
        <dbReference type="EMBL" id="QRL03288.1"/>
    </source>
</evidence>
<dbReference type="PANTHER" id="PTHR46796:SF12">
    <property type="entry name" value="HTH-TYPE DNA-BINDING TRANSCRIPTIONAL ACTIVATOR EUTR"/>
    <property type="match status" value="1"/>
</dbReference>
<dbReference type="InterPro" id="IPR009057">
    <property type="entry name" value="Homeodomain-like_sf"/>
</dbReference>
<evidence type="ECO:0000259" key="4">
    <source>
        <dbReference type="PROSITE" id="PS01124"/>
    </source>
</evidence>
<dbReference type="RefSeq" id="WP_125753051.1">
    <property type="nucleotide sequence ID" value="NZ_BJUL01000002.1"/>
</dbReference>
<sequence length="353" mass="40335">MTAQQSLPSWMKRALMEDHRNLVFRSTAAEETRTNVANIFKSHSLEPLSRGGKLSARLHSVALGCVSYNRLAYGGAVRIDPERLEHFYLIQMPLQGQARIDNDGKQINSGQLLASVLNPTARLRMHYSEDCDQLMLRVEREALEHACSCFLGRPLRAPLRFHPVMYWRDTPSWFNLIGYITRLFKESPKAYQDPLIAPQLEQLIIHTLLTTQPHNYSDALRQGDKRLAPRHVKRVEEYIEAHAQEPLTPAQLASVAGVSLRTLYAGFRDFRHQSPMEALRQVRLEKVRQALLNDTDKATITEIAMGWGFTHMGRFSLSYRQVFGESPSETLRSRYLIGQKQEGSLRSCLYSGD</sequence>
<dbReference type="GO" id="GO:0003700">
    <property type="term" value="F:DNA-binding transcription factor activity"/>
    <property type="evidence" value="ECO:0007669"/>
    <property type="project" value="InterPro"/>
</dbReference>
<dbReference type="PANTHER" id="PTHR46796">
    <property type="entry name" value="HTH-TYPE TRANSCRIPTIONAL ACTIVATOR RHAS-RELATED"/>
    <property type="match status" value="1"/>
</dbReference>
<reference evidence="5 8" key="1">
    <citation type="submission" date="2018-04" db="EMBL/GenBank/DDBJ databases">
        <authorList>
            <person name="Li G."/>
            <person name="Du W."/>
            <person name="Bai Y."/>
        </authorList>
    </citation>
    <scope>NUCLEOTIDE SEQUENCE [LARGE SCALE GENOMIC DNA]</scope>
    <source>
        <strain evidence="5 8">YYYZ-3</strain>
    </source>
</reference>
<dbReference type="Gene3D" id="1.10.10.60">
    <property type="entry name" value="Homeodomain-like"/>
    <property type="match status" value="1"/>
</dbReference>
<evidence type="ECO:0000313" key="5">
    <source>
        <dbReference type="EMBL" id="NPT31201.1"/>
    </source>
</evidence>
<evidence type="ECO:0000256" key="3">
    <source>
        <dbReference type="ARBA" id="ARBA00023163"/>
    </source>
</evidence>
<proteinExistence type="predicted"/>
<evidence type="ECO:0000313" key="7">
    <source>
        <dbReference type="Proteomes" id="UP000663479"/>
    </source>
</evidence>
<dbReference type="InterPro" id="IPR050204">
    <property type="entry name" value="AraC_XylS_family_regulators"/>
</dbReference>
<dbReference type="EMBL" id="CP066539">
    <property type="protein sequence ID" value="QRL03288.1"/>
    <property type="molecule type" value="Genomic_DNA"/>
</dbReference>
<name>A0AAP9ZEI7_9GAMM</name>
<evidence type="ECO:0000256" key="1">
    <source>
        <dbReference type="ARBA" id="ARBA00023015"/>
    </source>
</evidence>
<dbReference type="Proteomes" id="UP001318401">
    <property type="component" value="Unassembled WGS sequence"/>
</dbReference>
<dbReference type="InterPro" id="IPR018062">
    <property type="entry name" value="HTH_AraC-typ_CS"/>
</dbReference>
<dbReference type="Pfam" id="PF12833">
    <property type="entry name" value="HTH_18"/>
    <property type="match status" value="1"/>
</dbReference>
<gene>
    <name evidence="5" type="ORF">DDR56_11565</name>
    <name evidence="6" type="ORF">JDS37_18785</name>
</gene>
<dbReference type="GO" id="GO:0043565">
    <property type="term" value="F:sequence-specific DNA binding"/>
    <property type="evidence" value="ECO:0007669"/>
    <property type="project" value="InterPro"/>
</dbReference>
<keyword evidence="2" id="KW-0238">DNA-binding</keyword>
<organism evidence="6 7">
    <name type="scientific">Vreelandella venusta</name>
    <dbReference type="NCBI Taxonomy" id="44935"/>
    <lineage>
        <taxon>Bacteria</taxon>
        <taxon>Pseudomonadati</taxon>
        <taxon>Pseudomonadota</taxon>
        <taxon>Gammaproteobacteria</taxon>
        <taxon>Oceanospirillales</taxon>
        <taxon>Halomonadaceae</taxon>
        <taxon>Vreelandella</taxon>
    </lineage>
</organism>
<dbReference type="InterPro" id="IPR035418">
    <property type="entry name" value="AraC-bd_2"/>
</dbReference>
<dbReference type="PROSITE" id="PS01124">
    <property type="entry name" value="HTH_ARAC_FAMILY_2"/>
    <property type="match status" value="1"/>
</dbReference>
<dbReference type="PROSITE" id="PS00041">
    <property type="entry name" value="HTH_ARAC_FAMILY_1"/>
    <property type="match status" value="1"/>
</dbReference>
<keyword evidence="3" id="KW-0804">Transcription</keyword>
<reference evidence="6" key="2">
    <citation type="submission" date="2020-12" db="EMBL/GenBank/DDBJ databases">
        <title>Genome reconstruction of Halomonas venusta strain DSM 4743.</title>
        <authorList>
            <person name="Aguirre-Garrido J.F."/>
            <person name="Hernandez-Soto L.M."/>
            <person name="Martinez-Abarca F."/>
        </authorList>
    </citation>
    <scope>NUCLEOTIDE SEQUENCE</scope>
    <source>
        <strain evidence="6">4743</strain>
    </source>
</reference>
<dbReference type="Proteomes" id="UP000663479">
    <property type="component" value="Chromosome"/>
</dbReference>
<dbReference type="KEGG" id="hvn:EI420_19785"/>
<dbReference type="SUPFAM" id="SSF46689">
    <property type="entry name" value="Homeodomain-like"/>
    <property type="match status" value="2"/>
</dbReference>
<dbReference type="GeneID" id="93949132"/>
<dbReference type="AlphaFoldDB" id="A0AAP9ZEI7"/>
<dbReference type="Pfam" id="PF14525">
    <property type="entry name" value="AraC_binding_2"/>
    <property type="match status" value="1"/>
</dbReference>
<dbReference type="InterPro" id="IPR018060">
    <property type="entry name" value="HTH_AraC"/>
</dbReference>
<keyword evidence="8" id="KW-1185">Reference proteome</keyword>
<keyword evidence="1" id="KW-0805">Transcription regulation</keyword>